<dbReference type="AlphaFoldDB" id="A0A0V1GP94"/>
<evidence type="ECO:0000313" key="2">
    <source>
        <dbReference type="Proteomes" id="UP000054805"/>
    </source>
</evidence>
<protein>
    <submittedName>
        <fullName evidence="1">Uncharacterized protein</fullName>
    </submittedName>
</protein>
<comment type="caution">
    <text evidence="1">The sequence shown here is derived from an EMBL/GenBank/DDBJ whole genome shotgun (WGS) entry which is preliminary data.</text>
</comment>
<organism evidence="1 2">
    <name type="scientific">Trichinella pseudospiralis</name>
    <name type="common">Parasitic roundworm</name>
    <dbReference type="NCBI Taxonomy" id="6337"/>
    <lineage>
        <taxon>Eukaryota</taxon>
        <taxon>Metazoa</taxon>
        <taxon>Ecdysozoa</taxon>
        <taxon>Nematoda</taxon>
        <taxon>Enoplea</taxon>
        <taxon>Dorylaimia</taxon>
        <taxon>Trichinellida</taxon>
        <taxon>Trichinellidae</taxon>
        <taxon>Trichinella</taxon>
    </lineage>
</organism>
<reference evidence="1 2" key="1">
    <citation type="submission" date="2015-01" db="EMBL/GenBank/DDBJ databases">
        <title>Evolution of Trichinella species and genotypes.</title>
        <authorList>
            <person name="Korhonen P.K."/>
            <person name="Edoardo P."/>
            <person name="Giuseppe L.R."/>
            <person name="Gasser R.B."/>
        </authorList>
    </citation>
    <scope>NUCLEOTIDE SEQUENCE [LARGE SCALE GENOMIC DNA]</scope>
    <source>
        <strain evidence="1">ISS588</strain>
    </source>
</reference>
<accession>A0A0V1GP94</accession>
<name>A0A0V1GP94_TRIPS</name>
<dbReference type="EMBL" id="JYDS01000924">
    <property type="protein sequence ID" value="KRZ00119.1"/>
    <property type="molecule type" value="Genomic_DNA"/>
</dbReference>
<gene>
    <name evidence="1" type="ORF">T4B_6564</name>
</gene>
<sequence length="31" mass="3349">MVFRGSTTLVNSGRKIVVNRGWDILAVGKSS</sequence>
<proteinExistence type="predicted"/>
<keyword evidence="2" id="KW-1185">Reference proteome</keyword>
<dbReference type="Proteomes" id="UP000054805">
    <property type="component" value="Unassembled WGS sequence"/>
</dbReference>
<evidence type="ECO:0000313" key="1">
    <source>
        <dbReference type="EMBL" id="KRZ00119.1"/>
    </source>
</evidence>